<protein>
    <submittedName>
        <fullName evidence="1">Uncharacterized protein</fullName>
    </submittedName>
</protein>
<evidence type="ECO:0000313" key="1">
    <source>
        <dbReference type="EMBL" id="KAK1564198.1"/>
    </source>
</evidence>
<dbReference type="AlphaFoldDB" id="A0AAD8PJM2"/>
<proteinExistence type="predicted"/>
<accession>A0AAD8PJM2</accession>
<reference evidence="1" key="1">
    <citation type="submission" date="2021-06" db="EMBL/GenBank/DDBJ databases">
        <title>Comparative genomics, transcriptomics and evolutionary studies reveal genomic signatures of adaptation to plant cell wall in hemibiotrophic fungi.</title>
        <authorList>
            <consortium name="DOE Joint Genome Institute"/>
            <person name="Baroncelli R."/>
            <person name="Diaz J.F."/>
            <person name="Benocci T."/>
            <person name="Peng M."/>
            <person name="Battaglia E."/>
            <person name="Haridas S."/>
            <person name="Andreopoulos W."/>
            <person name="Labutti K."/>
            <person name="Pangilinan J."/>
            <person name="Floch G.L."/>
            <person name="Makela M.R."/>
            <person name="Henrissat B."/>
            <person name="Grigoriev I.V."/>
            <person name="Crouch J.A."/>
            <person name="De Vries R.P."/>
            <person name="Sukno S.A."/>
            <person name="Thon M.R."/>
        </authorList>
    </citation>
    <scope>NUCLEOTIDE SEQUENCE</scope>
    <source>
        <strain evidence="1">CBS 125086</strain>
    </source>
</reference>
<name>A0AAD8PJM2_9PEZI</name>
<dbReference type="RefSeq" id="XP_060407017.1">
    <property type="nucleotide sequence ID" value="XM_060553240.1"/>
</dbReference>
<dbReference type="Proteomes" id="UP001230504">
    <property type="component" value="Unassembled WGS sequence"/>
</dbReference>
<comment type="caution">
    <text evidence="1">The sequence shown here is derived from an EMBL/GenBank/DDBJ whole genome shotgun (WGS) entry which is preliminary data.</text>
</comment>
<keyword evidence="2" id="KW-1185">Reference proteome</keyword>
<feature type="non-terminal residue" evidence="1">
    <location>
        <position position="1"/>
    </location>
</feature>
<dbReference type="GeneID" id="85437480"/>
<sequence>SPSPPSSGASKRSVDVEGDVRMRNGAWTSPEAVRMRLREEVRWLVAQGVHDNFEFERGRFAEEVRGQVLAAVGEEVERLVREGLGAALAGALGRGEEEGEEETAAVQMARERLVRMSDEGRARVFCTREMLEVLRRVADLVEVEMRTEGWSLVEADDEDWVG</sequence>
<organism evidence="1 2">
    <name type="scientific">Colletotrichum navitas</name>
    <dbReference type="NCBI Taxonomy" id="681940"/>
    <lineage>
        <taxon>Eukaryota</taxon>
        <taxon>Fungi</taxon>
        <taxon>Dikarya</taxon>
        <taxon>Ascomycota</taxon>
        <taxon>Pezizomycotina</taxon>
        <taxon>Sordariomycetes</taxon>
        <taxon>Hypocreomycetidae</taxon>
        <taxon>Glomerellales</taxon>
        <taxon>Glomerellaceae</taxon>
        <taxon>Colletotrichum</taxon>
        <taxon>Colletotrichum graminicola species complex</taxon>
    </lineage>
</organism>
<gene>
    <name evidence="1" type="ORF">LY79DRAFT_476749</name>
</gene>
<evidence type="ECO:0000313" key="2">
    <source>
        <dbReference type="Proteomes" id="UP001230504"/>
    </source>
</evidence>
<dbReference type="EMBL" id="JAHLJV010000201">
    <property type="protein sequence ID" value="KAK1564198.1"/>
    <property type="molecule type" value="Genomic_DNA"/>
</dbReference>
<feature type="non-terminal residue" evidence="1">
    <location>
        <position position="162"/>
    </location>
</feature>